<evidence type="ECO:0000256" key="4">
    <source>
        <dbReference type="ARBA" id="ARBA00023157"/>
    </source>
</evidence>
<dbReference type="FunFam" id="2.40.10.10:FF:000036">
    <property type="entry name" value="Trypsin beta"/>
    <property type="match status" value="1"/>
</dbReference>
<dbReference type="GO" id="GO:0004252">
    <property type="term" value="F:serine-type endopeptidase activity"/>
    <property type="evidence" value="ECO:0007669"/>
    <property type="project" value="InterPro"/>
</dbReference>
<evidence type="ECO:0000313" key="8">
    <source>
        <dbReference type="EMBL" id="KDM91915.1"/>
    </source>
</evidence>
<dbReference type="PRINTS" id="PR00722">
    <property type="entry name" value="CHYMOTRYPSIN"/>
</dbReference>
<dbReference type="InterPro" id="IPR033116">
    <property type="entry name" value="TRYPSIN_SER"/>
</dbReference>
<evidence type="ECO:0000256" key="1">
    <source>
        <dbReference type="ARBA" id="ARBA00022670"/>
    </source>
</evidence>
<dbReference type="InterPro" id="IPR009003">
    <property type="entry name" value="Peptidase_S1_PA"/>
</dbReference>
<dbReference type="EMBL" id="JMIB01000017">
    <property type="protein sequence ID" value="KDM91915.1"/>
    <property type="molecule type" value="Genomic_DNA"/>
</dbReference>
<name>A0A066RN83_9GAMM</name>
<keyword evidence="6" id="KW-0472">Membrane</keyword>
<dbReference type="PANTHER" id="PTHR24252">
    <property type="entry name" value="ACROSIN-RELATED"/>
    <property type="match status" value="1"/>
</dbReference>
<evidence type="ECO:0000256" key="6">
    <source>
        <dbReference type="SAM" id="Phobius"/>
    </source>
</evidence>
<dbReference type="InterPro" id="IPR043504">
    <property type="entry name" value="Peptidase_S1_PA_chymotrypsin"/>
</dbReference>
<feature type="domain" description="Peptidase S1" evidence="7">
    <location>
        <begin position="26"/>
        <end position="290"/>
    </location>
</feature>
<dbReference type="Pfam" id="PF00089">
    <property type="entry name" value="Trypsin"/>
    <property type="match status" value="1"/>
</dbReference>
<keyword evidence="6" id="KW-0812">Transmembrane</keyword>
<evidence type="ECO:0000259" key="7">
    <source>
        <dbReference type="PROSITE" id="PS50240"/>
    </source>
</evidence>
<dbReference type="SMART" id="SM00020">
    <property type="entry name" value="Tryp_SPc"/>
    <property type="match status" value="1"/>
</dbReference>
<evidence type="ECO:0000256" key="5">
    <source>
        <dbReference type="RuleBase" id="RU363034"/>
    </source>
</evidence>
<reference evidence="8 9" key="1">
    <citation type="submission" date="2014-04" db="EMBL/GenBank/DDBJ databases">
        <title>Draft genome sequence of Photobacterium halotolerans S2753: a solonamide, ngercheumicin and holomycin producer.</title>
        <authorList>
            <person name="Machado H.R."/>
            <person name="Gram L."/>
        </authorList>
    </citation>
    <scope>NUCLEOTIDE SEQUENCE [LARGE SCALE GENOMIC DNA]</scope>
    <source>
        <strain evidence="8 9">S2753</strain>
    </source>
</reference>
<accession>A0A066RN83</accession>
<dbReference type="InterPro" id="IPR001314">
    <property type="entry name" value="Peptidase_S1A"/>
</dbReference>
<feature type="transmembrane region" description="Helical" evidence="6">
    <location>
        <begin position="331"/>
        <end position="350"/>
    </location>
</feature>
<dbReference type="STRING" id="1654360.EA58_09320"/>
<dbReference type="PROSITE" id="PS00134">
    <property type="entry name" value="TRYPSIN_HIS"/>
    <property type="match status" value="1"/>
</dbReference>
<proteinExistence type="predicted"/>
<keyword evidence="6" id="KW-1133">Transmembrane helix</keyword>
<keyword evidence="4" id="KW-1015">Disulfide bond</keyword>
<comment type="caution">
    <text evidence="8">The sequence shown here is derived from an EMBL/GenBank/DDBJ whole genome shotgun (WGS) entry which is preliminary data.</text>
</comment>
<dbReference type="InterPro" id="IPR018114">
    <property type="entry name" value="TRYPSIN_HIS"/>
</dbReference>
<sequence>MCSAVSSPVFSAQNSAQESQAPVARVIGGTTTYAGELPWQALIYIDYGNDGNEVYQCGGVIIDRNTVLTAAHCMQHNNVAAKTYEIMVWGGITSTTSATLGNAHTVVSVTVHPDYDATTFTNDIALLRLMTSFSSSVQPIQIATLGEQSQADLAFENTYVHGGENPENLLVSGWGRTSTDPKATVSHELMHTLLSGVPDDYCNSVWSNINSTNLDRFVCAISPFPQVDRDSCQGDSGGPLVWQNPQVSADSDFGLRLVGLVSFGAQCASDVPSVYTEVAHYRTWISSVVGNRFNFDPEPVFTSDPFLNAERLGKNTSSSDGVGDASGGSGGGSLTLGGILGLFGVFLWRIREKSIR</sequence>
<keyword evidence="2 5" id="KW-0378">Hydrolase</keyword>
<dbReference type="AlphaFoldDB" id="A0A066RN83"/>
<dbReference type="GO" id="GO:0006508">
    <property type="term" value="P:proteolysis"/>
    <property type="evidence" value="ECO:0007669"/>
    <property type="project" value="UniProtKB-KW"/>
</dbReference>
<dbReference type="FunFam" id="2.40.10.10:FF:000068">
    <property type="entry name" value="transmembrane protease serine 2"/>
    <property type="match status" value="1"/>
</dbReference>
<gene>
    <name evidence="8" type="ORF">EA58_09320</name>
</gene>
<dbReference type="InterPro" id="IPR001254">
    <property type="entry name" value="Trypsin_dom"/>
</dbReference>
<dbReference type="CDD" id="cd00190">
    <property type="entry name" value="Tryp_SPc"/>
    <property type="match status" value="1"/>
</dbReference>
<protein>
    <recommendedName>
        <fullName evidence="7">Peptidase S1 domain-containing protein</fullName>
    </recommendedName>
</protein>
<organism evidence="8 9">
    <name type="scientific">Photobacterium galatheae</name>
    <dbReference type="NCBI Taxonomy" id="1654360"/>
    <lineage>
        <taxon>Bacteria</taxon>
        <taxon>Pseudomonadati</taxon>
        <taxon>Pseudomonadota</taxon>
        <taxon>Gammaproteobacteria</taxon>
        <taxon>Vibrionales</taxon>
        <taxon>Vibrionaceae</taxon>
        <taxon>Photobacterium</taxon>
    </lineage>
</organism>
<dbReference type="PROSITE" id="PS50240">
    <property type="entry name" value="TRYPSIN_DOM"/>
    <property type="match status" value="1"/>
</dbReference>
<dbReference type="Gene3D" id="2.40.10.10">
    <property type="entry name" value="Trypsin-like serine proteases"/>
    <property type="match status" value="1"/>
</dbReference>
<evidence type="ECO:0000256" key="2">
    <source>
        <dbReference type="ARBA" id="ARBA00022801"/>
    </source>
</evidence>
<dbReference type="SUPFAM" id="SSF50494">
    <property type="entry name" value="Trypsin-like serine proteases"/>
    <property type="match status" value="1"/>
</dbReference>
<keyword evidence="9" id="KW-1185">Reference proteome</keyword>
<dbReference type="PANTHER" id="PTHR24252:SF7">
    <property type="entry name" value="HYALIN"/>
    <property type="match status" value="1"/>
</dbReference>
<dbReference type="PROSITE" id="PS00135">
    <property type="entry name" value="TRYPSIN_SER"/>
    <property type="match status" value="1"/>
</dbReference>
<evidence type="ECO:0000256" key="3">
    <source>
        <dbReference type="ARBA" id="ARBA00022825"/>
    </source>
</evidence>
<keyword evidence="1 5" id="KW-0645">Protease</keyword>
<evidence type="ECO:0000313" key="9">
    <source>
        <dbReference type="Proteomes" id="UP000027192"/>
    </source>
</evidence>
<keyword evidence="3 5" id="KW-0720">Serine protease</keyword>
<dbReference type="Proteomes" id="UP000027192">
    <property type="component" value="Unassembled WGS sequence"/>
</dbReference>